<feature type="region of interest" description="Disordered" evidence="1">
    <location>
        <begin position="155"/>
        <end position="197"/>
    </location>
</feature>
<organism evidence="2 3">
    <name type="scientific">Microdochium bolleyi</name>
    <dbReference type="NCBI Taxonomy" id="196109"/>
    <lineage>
        <taxon>Eukaryota</taxon>
        <taxon>Fungi</taxon>
        <taxon>Dikarya</taxon>
        <taxon>Ascomycota</taxon>
        <taxon>Pezizomycotina</taxon>
        <taxon>Sordariomycetes</taxon>
        <taxon>Xylariomycetidae</taxon>
        <taxon>Xylariales</taxon>
        <taxon>Microdochiaceae</taxon>
        <taxon>Microdochium</taxon>
    </lineage>
</organism>
<reference evidence="3" key="1">
    <citation type="submission" date="2016-02" db="EMBL/GenBank/DDBJ databases">
        <title>Draft genome sequence of Microdochium bolleyi, a fungal endophyte of beachgrass.</title>
        <authorList>
            <consortium name="DOE Joint Genome Institute"/>
            <person name="David A.S."/>
            <person name="May G."/>
            <person name="Haridas S."/>
            <person name="Lim J."/>
            <person name="Wang M."/>
            <person name="Labutti K."/>
            <person name="Lipzen A."/>
            <person name="Barry K."/>
            <person name="Grigoriev I.V."/>
        </authorList>
    </citation>
    <scope>NUCLEOTIDE SEQUENCE [LARGE SCALE GENOMIC DNA]</scope>
    <source>
        <strain evidence="3">J235TASD1</strain>
    </source>
</reference>
<name>A0A136IIN4_9PEZI</name>
<keyword evidence="3" id="KW-1185">Reference proteome</keyword>
<evidence type="ECO:0000313" key="2">
    <source>
        <dbReference type="EMBL" id="KXJ84845.1"/>
    </source>
</evidence>
<dbReference type="Proteomes" id="UP000070501">
    <property type="component" value="Unassembled WGS sequence"/>
</dbReference>
<dbReference type="SUPFAM" id="SSF51197">
    <property type="entry name" value="Clavaminate synthase-like"/>
    <property type="match status" value="1"/>
</dbReference>
<proteinExistence type="predicted"/>
<accession>A0A136IIN4</accession>
<sequence>MWLCRQDSDGITTGTARVLLGINTLYQHIREVFSGAAFHKEDGHLGSLNQTLYGFSVWTVIEPTNSDAFFKLCLAGLDRPGELIITRPGEHHAILNLRTGLKCTMCVAWPGIGAESDPWGSANAFAKTVACSNRPAMWQPAMREAWRSCTGLGSKSLRQAKRKRVADVDDNNDDGDDDDNAEAPQHSRKKEKQTQKL</sequence>
<protein>
    <recommendedName>
        <fullName evidence="4">JmjC domain-containing protein</fullName>
    </recommendedName>
</protein>
<dbReference type="InParanoid" id="A0A136IIN4"/>
<evidence type="ECO:0000313" key="3">
    <source>
        <dbReference type="Proteomes" id="UP000070501"/>
    </source>
</evidence>
<dbReference type="OrthoDB" id="1678912at2759"/>
<evidence type="ECO:0008006" key="4">
    <source>
        <dbReference type="Google" id="ProtNLM"/>
    </source>
</evidence>
<evidence type="ECO:0000256" key="1">
    <source>
        <dbReference type="SAM" id="MobiDB-lite"/>
    </source>
</evidence>
<dbReference type="AlphaFoldDB" id="A0A136IIN4"/>
<gene>
    <name evidence="2" type="ORF">Micbo1qcDRAFT_210389</name>
</gene>
<dbReference type="EMBL" id="KQ964320">
    <property type="protein sequence ID" value="KXJ84845.1"/>
    <property type="molecule type" value="Genomic_DNA"/>
</dbReference>
<feature type="compositionally biased region" description="Acidic residues" evidence="1">
    <location>
        <begin position="168"/>
        <end position="181"/>
    </location>
</feature>